<evidence type="ECO:0000259" key="1">
    <source>
        <dbReference type="Pfam" id="PF00710"/>
    </source>
</evidence>
<dbReference type="InterPro" id="IPR040919">
    <property type="entry name" value="Asparaginase_C"/>
</dbReference>
<dbReference type="GO" id="GO:0004067">
    <property type="term" value="F:asparaginase activity"/>
    <property type="evidence" value="ECO:0007669"/>
    <property type="project" value="UniProtKB-UniRule"/>
</dbReference>
<dbReference type="PIRSF" id="PIRSF500176">
    <property type="entry name" value="L_ASNase"/>
    <property type="match status" value="1"/>
</dbReference>
<dbReference type="AlphaFoldDB" id="A0A4R6S8E2"/>
<gene>
    <name evidence="3" type="ORF">EV186_105358</name>
</gene>
<dbReference type="SMART" id="SM00870">
    <property type="entry name" value="Asparaginase"/>
    <property type="match status" value="1"/>
</dbReference>
<dbReference type="RefSeq" id="WP_133852505.1">
    <property type="nucleotide sequence ID" value="NZ_SNXZ01000005.1"/>
</dbReference>
<dbReference type="SUPFAM" id="SSF53774">
    <property type="entry name" value="Glutaminase/Asparaginase"/>
    <property type="match status" value="1"/>
</dbReference>
<dbReference type="InterPro" id="IPR036152">
    <property type="entry name" value="Asp/glu_Ase-like_sf"/>
</dbReference>
<evidence type="ECO:0000313" key="3">
    <source>
        <dbReference type="EMBL" id="TDP95126.1"/>
    </source>
</evidence>
<dbReference type="PIRSF" id="PIRSF001220">
    <property type="entry name" value="L-ASNase_gatD"/>
    <property type="match status" value="1"/>
</dbReference>
<dbReference type="Pfam" id="PF17763">
    <property type="entry name" value="Asparaginase_C"/>
    <property type="match status" value="1"/>
</dbReference>
<dbReference type="PANTHER" id="PTHR11707:SF28">
    <property type="entry name" value="60 KDA LYSOPHOSPHOLIPASE"/>
    <property type="match status" value="1"/>
</dbReference>
<organism evidence="3 4">
    <name type="scientific">Labedaea rhizosphaerae</name>
    <dbReference type="NCBI Taxonomy" id="598644"/>
    <lineage>
        <taxon>Bacteria</taxon>
        <taxon>Bacillati</taxon>
        <taxon>Actinomycetota</taxon>
        <taxon>Actinomycetes</taxon>
        <taxon>Pseudonocardiales</taxon>
        <taxon>Pseudonocardiaceae</taxon>
        <taxon>Labedaea</taxon>
    </lineage>
</organism>
<accession>A0A4R6S8E2</accession>
<dbReference type="InterPro" id="IPR006034">
    <property type="entry name" value="Asparaginase/glutaminase-like"/>
</dbReference>
<comment type="caution">
    <text evidence="3">The sequence shown here is derived from an EMBL/GenBank/DDBJ whole genome shotgun (WGS) entry which is preliminary data.</text>
</comment>
<dbReference type="InterPro" id="IPR037152">
    <property type="entry name" value="L-asparaginase_N_sf"/>
</dbReference>
<proteinExistence type="predicted"/>
<dbReference type="EMBL" id="SNXZ01000005">
    <property type="protein sequence ID" value="TDP95126.1"/>
    <property type="molecule type" value="Genomic_DNA"/>
</dbReference>
<evidence type="ECO:0000259" key="2">
    <source>
        <dbReference type="Pfam" id="PF17763"/>
    </source>
</evidence>
<feature type="domain" description="L-asparaginase N-terminal" evidence="1">
    <location>
        <begin position="3"/>
        <end position="141"/>
    </location>
</feature>
<feature type="domain" description="Asparaginase/glutaminase C-terminal" evidence="2">
    <location>
        <begin position="155"/>
        <end position="264"/>
    </location>
</feature>
<dbReference type="InterPro" id="IPR027473">
    <property type="entry name" value="L-asparaginase_C"/>
</dbReference>
<name>A0A4R6S8E2_LABRH</name>
<dbReference type="PRINTS" id="PR00139">
    <property type="entry name" value="ASNGLNASE"/>
</dbReference>
<reference evidence="3 4" key="1">
    <citation type="submission" date="2019-03" db="EMBL/GenBank/DDBJ databases">
        <title>Genomic Encyclopedia of Type Strains, Phase IV (KMG-IV): sequencing the most valuable type-strain genomes for metagenomic binning, comparative biology and taxonomic classification.</title>
        <authorList>
            <person name="Goeker M."/>
        </authorList>
    </citation>
    <scope>NUCLEOTIDE SEQUENCE [LARGE SCALE GENOMIC DNA]</scope>
    <source>
        <strain evidence="3 4">DSM 45361</strain>
    </source>
</reference>
<dbReference type="Proteomes" id="UP000295444">
    <property type="component" value="Unassembled WGS sequence"/>
</dbReference>
<protein>
    <submittedName>
        <fullName evidence="3">L-asparaginase</fullName>
    </submittedName>
</protein>
<dbReference type="PANTHER" id="PTHR11707">
    <property type="entry name" value="L-ASPARAGINASE"/>
    <property type="match status" value="1"/>
</dbReference>
<dbReference type="Gene3D" id="3.40.50.1170">
    <property type="entry name" value="L-asparaginase, N-terminal domain"/>
    <property type="match status" value="1"/>
</dbReference>
<dbReference type="PROSITE" id="PS51732">
    <property type="entry name" value="ASN_GLN_ASE_3"/>
    <property type="match status" value="1"/>
</dbReference>
<dbReference type="Gene3D" id="3.40.50.40">
    <property type="match status" value="1"/>
</dbReference>
<sequence>MGLLLIATGDTLAHLDGAVATGADLLAGLSVPADDVVAEDVLAEPSWDTSPGTMLGIARRVAGAHADGVVVTHGLDTLEQTALLTELIARPRCPVVFTGARLGFDVPGSDGPPNLTAALAAARSARAGVFVCRDGVVTRPWSASFPVVAGDPESDVALIKVYPGIPPSLLHTVVDAGARGVVIEATGAGNVPVGLFTAINELTGWGIPVVVASRDEVPRETRGATALVLSVGAISGRMLSPELARVALMYALGGGGVDAVRKWFAHL</sequence>
<dbReference type="Pfam" id="PF00710">
    <property type="entry name" value="Asparaginase"/>
    <property type="match status" value="1"/>
</dbReference>
<dbReference type="InterPro" id="IPR027474">
    <property type="entry name" value="L-asparaginase_N"/>
</dbReference>
<evidence type="ECO:0000313" key="4">
    <source>
        <dbReference type="Proteomes" id="UP000295444"/>
    </source>
</evidence>
<keyword evidence="4" id="KW-1185">Reference proteome</keyword>
<dbReference type="OrthoDB" id="9788068at2"/>